<reference evidence="2" key="1">
    <citation type="submission" date="2016-10" db="EMBL/GenBank/DDBJ databases">
        <authorList>
            <person name="Varghese N."/>
        </authorList>
    </citation>
    <scope>NUCLEOTIDE SEQUENCE [LARGE SCALE GENOMIC DNA]</scope>
    <source>
        <strain evidence="2">GAS106B</strain>
    </source>
</reference>
<evidence type="ECO:0008006" key="3">
    <source>
        <dbReference type="Google" id="ProtNLM"/>
    </source>
</evidence>
<evidence type="ECO:0000313" key="2">
    <source>
        <dbReference type="Proteomes" id="UP000183487"/>
    </source>
</evidence>
<accession>A0A1H1JZW4</accession>
<evidence type="ECO:0000313" key="1">
    <source>
        <dbReference type="EMBL" id="SDR55259.1"/>
    </source>
</evidence>
<dbReference type="RefSeq" id="WP_074774661.1">
    <property type="nucleotide sequence ID" value="NZ_FNKP01000004.1"/>
</dbReference>
<name>A0A1H1JZW4_9BURK</name>
<protein>
    <recommendedName>
        <fullName evidence="3">DUF4177 domain-containing protein</fullName>
    </recommendedName>
</protein>
<sequence length="60" mass="6801">MYKFITIEGACGKPYDTTSCERHANRMAQEGYWLVQVYQSSTATCGGSKSVLVMVFRRNE</sequence>
<dbReference type="EMBL" id="FNKP01000004">
    <property type="protein sequence ID" value="SDR55259.1"/>
    <property type="molecule type" value="Genomic_DNA"/>
</dbReference>
<dbReference type="OrthoDB" id="9860889at2"/>
<dbReference type="Proteomes" id="UP000183487">
    <property type="component" value="Unassembled WGS sequence"/>
</dbReference>
<organism evidence="1 2">
    <name type="scientific">Paraburkholderia fungorum</name>
    <dbReference type="NCBI Taxonomy" id="134537"/>
    <lineage>
        <taxon>Bacteria</taxon>
        <taxon>Pseudomonadati</taxon>
        <taxon>Pseudomonadota</taxon>
        <taxon>Betaproteobacteria</taxon>
        <taxon>Burkholderiales</taxon>
        <taxon>Burkholderiaceae</taxon>
        <taxon>Paraburkholderia</taxon>
    </lineage>
</organism>
<proteinExistence type="predicted"/>
<gene>
    <name evidence="1" type="ORF">SAMN05443245_7641</name>
</gene>
<dbReference type="AlphaFoldDB" id="A0A1H1JZW4"/>
<keyword evidence="2" id="KW-1185">Reference proteome</keyword>